<organism evidence="4 5">
    <name type="scientific">Littorina saxatilis</name>
    <dbReference type="NCBI Taxonomy" id="31220"/>
    <lineage>
        <taxon>Eukaryota</taxon>
        <taxon>Metazoa</taxon>
        <taxon>Spiralia</taxon>
        <taxon>Lophotrochozoa</taxon>
        <taxon>Mollusca</taxon>
        <taxon>Gastropoda</taxon>
        <taxon>Caenogastropoda</taxon>
        <taxon>Littorinimorpha</taxon>
        <taxon>Littorinoidea</taxon>
        <taxon>Littorinidae</taxon>
        <taxon>Littorina</taxon>
    </lineage>
</organism>
<keyword evidence="2" id="KW-0472">Membrane</keyword>
<feature type="region of interest" description="Disordered" evidence="1">
    <location>
        <begin position="417"/>
        <end position="497"/>
    </location>
</feature>
<keyword evidence="2" id="KW-0812">Transmembrane</keyword>
<feature type="signal peptide" evidence="3">
    <location>
        <begin position="1"/>
        <end position="15"/>
    </location>
</feature>
<sequence>MLVFILVTIATAVAGQQLCPPDAHTPKLCTFMGTVSTMPDRLQLTCRCQISETHGRFQSIKINEKTHHKEKGFLAVFTIGQPKPELDKYNQNYRLPSNRSSINANLAVLVLVFSNLQPRYHFTCAMFSHNVFGNKDSFECGYTFIRDDHYPTTTTTTTTTTFKLTTTTTQPVGSPASRQDDGPVAEKISSDIIIIIVTASLLIIGIGLVVFIIARRRRSRPEHHYPDLHQNSVPLELVTQLLQAVTSSNVPCQRHLTPQGSSLSLLSASHLSGTVPSGSYAEWESSVSSHNDVVRSPRRHHDVTTDVLSENGSSHSTRRKRFVGDISKRETRRLTSHTDNASMTSDEHSEGRRHRRRRQRARTGQRSDHSDSGASSVDLLPSRSFDRERGRRIHNPHLESGFRANFKPRRFSPVNVHHSPFISHRDLPPIPLTPPSPSHNPQRGPGSPADRRPRHISPVNVHQSPSISHRNPHPIPITPPSQSHNPRPLAPNNTHLSPSIAHVEPHVRAERRPGYLLPVNVHLSPSISHPDIPPTPLTPPSPELLSLPMAPPTPRHARHPRHFSRPCDSNLARSATSKEEGDSDTWLSSDWDDYTDDVS</sequence>
<feature type="transmembrane region" description="Helical" evidence="2">
    <location>
        <begin position="192"/>
        <end position="214"/>
    </location>
</feature>
<feature type="compositionally biased region" description="Pro residues" evidence="1">
    <location>
        <begin position="428"/>
        <end position="438"/>
    </location>
</feature>
<comment type="caution">
    <text evidence="4">The sequence shown here is derived from an EMBL/GenBank/DDBJ whole genome shotgun (WGS) entry which is preliminary data.</text>
</comment>
<evidence type="ECO:0000313" key="4">
    <source>
        <dbReference type="EMBL" id="KAK7098245.1"/>
    </source>
</evidence>
<dbReference type="EMBL" id="JBAMIC010000012">
    <property type="protein sequence ID" value="KAK7098245.1"/>
    <property type="molecule type" value="Genomic_DNA"/>
</dbReference>
<evidence type="ECO:0000256" key="1">
    <source>
        <dbReference type="SAM" id="MobiDB-lite"/>
    </source>
</evidence>
<keyword evidence="3" id="KW-0732">Signal</keyword>
<protein>
    <submittedName>
        <fullName evidence="4">Uncharacterized protein</fullName>
    </submittedName>
</protein>
<dbReference type="AlphaFoldDB" id="A0AAN9B6B3"/>
<name>A0AAN9B6B3_9CAEN</name>
<proteinExistence type="predicted"/>
<feature type="region of interest" description="Disordered" evidence="1">
    <location>
        <begin position="548"/>
        <end position="599"/>
    </location>
</feature>
<feature type="compositionally biased region" description="Basic residues" evidence="1">
    <location>
        <begin position="351"/>
        <end position="363"/>
    </location>
</feature>
<feature type="compositionally biased region" description="Polar residues" evidence="1">
    <location>
        <begin position="306"/>
        <end position="315"/>
    </location>
</feature>
<evidence type="ECO:0000256" key="2">
    <source>
        <dbReference type="SAM" id="Phobius"/>
    </source>
</evidence>
<keyword evidence="2" id="KW-1133">Transmembrane helix</keyword>
<evidence type="ECO:0000256" key="3">
    <source>
        <dbReference type="SAM" id="SignalP"/>
    </source>
</evidence>
<accession>A0AAN9B6B3</accession>
<feature type="compositionally biased region" description="Acidic residues" evidence="1">
    <location>
        <begin position="590"/>
        <end position="599"/>
    </location>
</feature>
<gene>
    <name evidence="4" type="ORF">V1264_002585</name>
</gene>
<evidence type="ECO:0000313" key="5">
    <source>
        <dbReference type="Proteomes" id="UP001374579"/>
    </source>
</evidence>
<feature type="compositionally biased region" description="Basic residues" evidence="1">
    <location>
        <begin position="555"/>
        <end position="564"/>
    </location>
</feature>
<keyword evidence="5" id="KW-1185">Reference proteome</keyword>
<dbReference type="Proteomes" id="UP001374579">
    <property type="component" value="Unassembled WGS sequence"/>
</dbReference>
<feature type="compositionally biased region" description="Polar residues" evidence="1">
    <location>
        <begin position="480"/>
        <end position="497"/>
    </location>
</feature>
<feature type="compositionally biased region" description="Polar residues" evidence="1">
    <location>
        <begin position="460"/>
        <end position="469"/>
    </location>
</feature>
<reference evidence="4 5" key="1">
    <citation type="submission" date="2024-02" db="EMBL/GenBank/DDBJ databases">
        <title>Chromosome-scale genome assembly of the rough periwinkle Littorina saxatilis.</title>
        <authorList>
            <person name="De Jode A."/>
            <person name="Faria R."/>
            <person name="Formenti G."/>
            <person name="Sims Y."/>
            <person name="Smith T.P."/>
            <person name="Tracey A."/>
            <person name="Wood J.M.D."/>
            <person name="Zagrodzka Z.B."/>
            <person name="Johannesson K."/>
            <person name="Butlin R.K."/>
            <person name="Leder E.H."/>
        </authorList>
    </citation>
    <scope>NUCLEOTIDE SEQUENCE [LARGE SCALE GENOMIC DNA]</scope>
    <source>
        <strain evidence="4">Snail1</strain>
        <tissue evidence="4">Muscle</tissue>
    </source>
</reference>
<feature type="compositionally biased region" description="Basic and acidic residues" evidence="1">
    <location>
        <begin position="322"/>
        <end position="333"/>
    </location>
</feature>
<feature type="chain" id="PRO_5043032058" evidence="3">
    <location>
        <begin position="16"/>
        <end position="599"/>
    </location>
</feature>
<feature type="region of interest" description="Disordered" evidence="1">
    <location>
        <begin position="288"/>
        <end position="392"/>
    </location>
</feature>